<organism evidence="2 3">
    <name type="scientific">Xenoophorus captivus</name>
    <dbReference type="NCBI Taxonomy" id="1517983"/>
    <lineage>
        <taxon>Eukaryota</taxon>
        <taxon>Metazoa</taxon>
        <taxon>Chordata</taxon>
        <taxon>Craniata</taxon>
        <taxon>Vertebrata</taxon>
        <taxon>Euteleostomi</taxon>
        <taxon>Actinopterygii</taxon>
        <taxon>Neopterygii</taxon>
        <taxon>Teleostei</taxon>
        <taxon>Neoteleostei</taxon>
        <taxon>Acanthomorphata</taxon>
        <taxon>Ovalentaria</taxon>
        <taxon>Atherinomorphae</taxon>
        <taxon>Cyprinodontiformes</taxon>
        <taxon>Goodeidae</taxon>
        <taxon>Xenoophorus</taxon>
    </lineage>
</organism>
<dbReference type="Proteomes" id="UP001434883">
    <property type="component" value="Unassembled WGS sequence"/>
</dbReference>
<accession>A0ABV0QRA0</accession>
<protein>
    <submittedName>
        <fullName evidence="2">Uncharacterized protein</fullName>
    </submittedName>
</protein>
<reference evidence="2 3" key="1">
    <citation type="submission" date="2021-06" db="EMBL/GenBank/DDBJ databases">
        <authorList>
            <person name="Palmer J.M."/>
        </authorList>
    </citation>
    <scope>NUCLEOTIDE SEQUENCE [LARGE SCALE GENOMIC DNA]</scope>
    <source>
        <strain evidence="2 3">XC_2019</strain>
        <tissue evidence="2">Muscle</tissue>
    </source>
</reference>
<name>A0ABV0QRA0_9TELE</name>
<evidence type="ECO:0000256" key="1">
    <source>
        <dbReference type="SAM" id="MobiDB-lite"/>
    </source>
</evidence>
<keyword evidence="3" id="KW-1185">Reference proteome</keyword>
<comment type="caution">
    <text evidence="2">The sequence shown here is derived from an EMBL/GenBank/DDBJ whole genome shotgun (WGS) entry which is preliminary data.</text>
</comment>
<evidence type="ECO:0000313" key="3">
    <source>
        <dbReference type="Proteomes" id="UP001434883"/>
    </source>
</evidence>
<proteinExistence type="predicted"/>
<sequence>MFPNLDTDYTSLGEHPYLTAGKCSGLRGCYTPEHIKTVIGLERYRRGLIAHPEAIIVPDAWKGPDITLTYGTYVKPLCYLCGSDPGKHQPDSPSAFAEGEDLIPAEASRSGTVGSWLDDLTAKIRTSQITIEPAMLASQTMSDNAVTDIQTKAVTDRDNITSGRRTPGADVSADPLSSPAAAPSYVELVCPNANPECFNFTT</sequence>
<dbReference type="EMBL" id="JAHRIN010019276">
    <property type="protein sequence ID" value="MEQ2198348.1"/>
    <property type="molecule type" value="Genomic_DNA"/>
</dbReference>
<gene>
    <name evidence="2" type="ORF">XENOCAPTIV_011572</name>
</gene>
<evidence type="ECO:0000313" key="2">
    <source>
        <dbReference type="EMBL" id="MEQ2198348.1"/>
    </source>
</evidence>
<feature type="region of interest" description="Disordered" evidence="1">
    <location>
        <begin position="150"/>
        <end position="176"/>
    </location>
</feature>